<evidence type="ECO:0000313" key="2">
    <source>
        <dbReference type="Proteomes" id="UP001216253"/>
    </source>
</evidence>
<reference evidence="1 2" key="1">
    <citation type="submission" date="2023-03" db="EMBL/GenBank/DDBJ databases">
        <title>NovoSphingobium album sp. nov. isolated from polycyclic aromatic hydrocarbons- and heavy-metal polluted soil.</title>
        <authorList>
            <person name="Liu Z."/>
            <person name="Wang K."/>
        </authorList>
    </citation>
    <scope>NUCLEOTIDE SEQUENCE [LARGE SCALE GENOMIC DNA]</scope>
    <source>
        <strain evidence="1 2">H3SJ31-1</strain>
    </source>
</reference>
<dbReference type="PROSITE" id="PS51257">
    <property type="entry name" value="PROKAR_LIPOPROTEIN"/>
    <property type="match status" value="1"/>
</dbReference>
<evidence type="ECO:0008006" key="3">
    <source>
        <dbReference type="Google" id="ProtNLM"/>
    </source>
</evidence>
<sequence>MKNLPFRRAAAGTLAIVLALLVSACFLAPGRFTSALEVRKDRGFSFSYAGELYLLPLRQSSQQAVFTPQTCNETDSGAERACTGDEIAQQKADWETRQSKDKHEAAAAAGLFGGIDPADPGAAEEIAAKLRRQTGWRKVEYKGDGLFVVDFAITGKLGHDFTFPTIEGFPMANAFVQVSQRGDGTVRVDAPGFGPALGGLGAAGLMQAAAASDSSGKPGAEAMPTVDGTFTVRTDAAILANNTDEGPLADPRGKALAWKVSSRTTTAPTALLQLQR</sequence>
<protein>
    <recommendedName>
        <fullName evidence="3">Lipoprotein</fullName>
    </recommendedName>
</protein>
<dbReference type="Proteomes" id="UP001216253">
    <property type="component" value="Unassembled WGS sequence"/>
</dbReference>
<comment type="caution">
    <text evidence="1">The sequence shown here is derived from an EMBL/GenBank/DDBJ whole genome shotgun (WGS) entry which is preliminary data.</text>
</comment>
<proteinExistence type="predicted"/>
<organism evidence="1 2">
    <name type="scientific">Novosphingobium album</name>
    <name type="common">ex Liu et al. 2023</name>
    <dbReference type="NCBI Taxonomy" id="3031130"/>
    <lineage>
        <taxon>Bacteria</taxon>
        <taxon>Pseudomonadati</taxon>
        <taxon>Pseudomonadota</taxon>
        <taxon>Alphaproteobacteria</taxon>
        <taxon>Sphingomonadales</taxon>
        <taxon>Sphingomonadaceae</taxon>
        <taxon>Novosphingobium</taxon>
    </lineage>
</organism>
<name>A0ABT5WPY6_9SPHN</name>
<gene>
    <name evidence="1" type="ORF">PYV00_10175</name>
</gene>
<accession>A0ABT5WPY6</accession>
<dbReference type="EMBL" id="JARESE010000028">
    <property type="protein sequence ID" value="MDE8652084.1"/>
    <property type="molecule type" value="Genomic_DNA"/>
</dbReference>
<evidence type="ECO:0000313" key="1">
    <source>
        <dbReference type="EMBL" id="MDE8652084.1"/>
    </source>
</evidence>
<dbReference type="RefSeq" id="WP_275228157.1">
    <property type="nucleotide sequence ID" value="NZ_JARESE010000028.1"/>
</dbReference>
<keyword evidence="2" id="KW-1185">Reference proteome</keyword>